<dbReference type="GO" id="GO:0004462">
    <property type="term" value="F:lactoylglutathione lyase activity"/>
    <property type="evidence" value="ECO:0007669"/>
    <property type="project" value="InterPro"/>
</dbReference>
<keyword evidence="8" id="KW-1185">Reference proteome</keyword>
<dbReference type="Gene3D" id="1.10.238.10">
    <property type="entry name" value="EF-hand"/>
    <property type="match status" value="2"/>
</dbReference>
<evidence type="ECO:0000256" key="2">
    <source>
        <dbReference type="ARBA" id="ARBA00022723"/>
    </source>
</evidence>
<dbReference type="InterPro" id="IPR004360">
    <property type="entry name" value="Glyas_Fos-R_dOase_dom"/>
</dbReference>
<dbReference type="PROSITE" id="PS51819">
    <property type="entry name" value="VOC"/>
    <property type="match status" value="1"/>
</dbReference>
<evidence type="ECO:0000259" key="6">
    <source>
        <dbReference type="PROSITE" id="PS51819"/>
    </source>
</evidence>
<evidence type="ECO:0000313" key="7">
    <source>
        <dbReference type="EMBL" id="KAK1736601.1"/>
    </source>
</evidence>
<comment type="caution">
    <text evidence="7">The sequence shown here is derived from an EMBL/GenBank/DDBJ whole genome shotgun (WGS) entry which is preliminary data.</text>
</comment>
<evidence type="ECO:0000259" key="5">
    <source>
        <dbReference type="PROSITE" id="PS50222"/>
    </source>
</evidence>
<dbReference type="Pfam" id="PF13499">
    <property type="entry name" value="EF-hand_7"/>
    <property type="match status" value="1"/>
</dbReference>
<dbReference type="SUPFAM" id="SSF54593">
    <property type="entry name" value="Glyoxalase/Bleomycin resistance protein/Dihydroxybiphenyl dioxygenase"/>
    <property type="match status" value="1"/>
</dbReference>
<dbReference type="PROSITE" id="PS00934">
    <property type="entry name" value="GLYOXALASE_I_1"/>
    <property type="match status" value="1"/>
</dbReference>
<reference evidence="7" key="1">
    <citation type="submission" date="2023-06" db="EMBL/GenBank/DDBJ databases">
        <title>Survivors Of The Sea: Transcriptome response of Skeletonema marinoi to long-term dormancy.</title>
        <authorList>
            <person name="Pinder M.I.M."/>
            <person name="Kourtchenko O."/>
            <person name="Robertson E.K."/>
            <person name="Larsson T."/>
            <person name="Maumus F."/>
            <person name="Osuna-Cruz C.M."/>
            <person name="Vancaester E."/>
            <person name="Stenow R."/>
            <person name="Vandepoele K."/>
            <person name="Ploug H."/>
            <person name="Bruchert V."/>
            <person name="Godhe A."/>
            <person name="Topel M."/>
        </authorList>
    </citation>
    <scope>NUCLEOTIDE SEQUENCE</scope>
    <source>
        <strain evidence="7">R05AC</strain>
    </source>
</reference>
<dbReference type="Gene3D" id="3.10.180.10">
    <property type="entry name" value="2,3-Dihydroxybiphenyl 1,2-Dioxygenase, domain 1"/>
    <property type="match status" value="1"/>
</dbReference>
<evidence type="ECO:0000256" key="4">
    <source>
        <dbReference type="ARBA" id="ARBA00022837"/>
    </source>
</evidence>
<dbReference type="PANTHER" id="PTHR23048">
    <property type="entry name" value="MYOSIN LIGHT CHAIN 1, 3"/>
    <property type="match status" value="1"/>
</dbReference>
<evidence type="ECO:0000256" key="3">
    <source>
        <dbReference type="ARBA" id="ARBA00022737"/>
    </source>
</evidence>
<dbReference type="SMART" id="SM00054">
    <property type="entry name" value="EFh"/>
    <property type="match status" value="4"/>
</dbReference>
<feature type="domain" description="EF-hand" evidence="5">
    <location>
        <begin position="285"/>
        <end position="320"/>
    </location>
</feature>
<dbReference type="InterPro" id="IPR037523">
    <property type="entry name" value="VOC_core"/>
</dbReference>
<dbReference type="PANTHER" id="PTHR23048:SF0">
    <property type="entry name" value="CALMODULIN LIKE 3"/>
    <property type="match status" value="1"/>
</dbReference>
<organism evidence="7 8">
    <name type="scientific">Skeletonema marinoi</name>
    <dbReference type="NCBI Taxonomy" id="267567"/>
    <lineage>
        <taxon>Eukaryota</taxon>
        <taxon>Sar</taxon>
        <taxon>Stramenopiles</taxon>
        <taxon>Ochrophyta</taxon>
        <taxon>Bacillariophyta</taxon>
        <taxon>Coscinodiscophyceae</taxon>
        <taxon>Thalassiosirophycidae</taxon>
        <taxon>Thalassiosirales</taxon>
        <taxon>Skeletonemataceae</taxon>
        <taxon>Skeletonema</taxon>
        <taxon>Skeletonema marinoi-dohrnii complex</taxon>
    </lineage>
</organism>
<dbReference type="EMBL" id="JATAAI010000028">
    <property type="protein sequence ID" value="KAK1736601.1"/>
    <property type="molecule type" value="Genomic_DNA"/>
</dbReference>
<feature type="domain" description="EF-hand" evidence="5">
    <location>
        <begin position="173"/>
        <end position="208"/>
    </location>
</feature>
<evidence type="ECO:0000256" key="1">
    <source>
        <dbReference type="ARBA" id="ARBA00020786"/>
    </source>
</evidence>
<dbReference type="AlphaFoldDB" id="A0AAD9D735"/>
<accession>A0AAD9D735</accession>
<feature type="domain" description="EF-hand" evidence="5">
    <location>
        <begin position="62"/>
        <end position="97"/>
    </location>
</feature>
<dbReference type="SUPFAM" id="SSF47473">
    <property type="entry name" value="EF-hand"/>
    <property type="match status" value="1"/>
</dbReference>
<sequence>MKFTSSCALSIALGVSSAINSSAFISSSLSPLKTTNHRVQQLIHAHALIDADANINIDTAELEKSSWIKAFNMVDKDNSGFIDKQELKACLTALGQPNSDDDISRLLYPVGITLTDELKIDQESFLSIVGAGIDEELDNNQVLQMYHAIDIDASGYITAAELQHFLGNLGMFLDDQTMSGLMNMYDDDGNGRITFGEFRGEYYAIQYSILSVHPNPNIFVLLISDLCKRLDIVIDLGFAVSPVLQEDIGQVEQNDDVDTTENLSTRAHEDDTPENEGKLLSLSSITDEDLREALAPFDVDGSGTIDLLKVRDAAEGKGPAKLHYSDDRPMVGLADYVKSVNHVAILVSDVSRSLKFYSQVMGFEQIRRPNFDAYGAWLTMGNCELHLIKGKPIVPEGDDLVVGHISIDSDNVLGALDKLQKMNVPFRKNSSVPAGADAGSMNTNANDDMMSDKIVTQFFVRDPDGYYIEVCNCDETLTKYCLGEKDALPGYEEGVKPFSFATASATISLMQRWVDKLDARKEQTKKLSEKVKKETDGSVEEIAKLLGYKPAYEVDATILQTLKDRHSIYSDIWQNEEVDDIESVLVAAGNDPKSAETIVKLRTEFNGRLICRPPVVFEADGTKYNPEPIVTDLGTLGLTQYI</sequence>
<keyword evidence="2" id="KW-0479">Metal-binding</keyword>
<dbReference type="Pfam" id="PF13405">
    <property type="entry name" value="EF-hand_6"/>
    <property type="match status" value="1"/>
</dbReference>
<proteinExistence type="predicted"/>
<dbReference type="FunFam" id="1.10.238.10:FF:000003">
    <property type="entry name" value="Calmodulin A"/>
    <property type="match status" value="1"/>
</dbReference>
<dbReference type="CDD" id="cd00051">
    <property type="entry name" value="EFh"/>
    <property type="match status" value="1"/>
</dbReference>
<dbReference type="InterPro" id="IPR018146">
    <property type="entry name" value="Glyoxalase_1_CS"/>
</dbReference>
<dbReference type="GO" id="GO:0016460">
    <property type="term" value="C:myosin II complex"/>
    <property type="evidence" value="ECO:0007669"/>
    <property type="project" value="TreeGrafter"/>
</dbReference>
<name>A0AAD9D735_9STRA</name>
<keyword evidence="3" id="KW-0677">Repeat</keyword>
<feature type="domain" description="EF-hand" evidence="5">
    <location>
        <begin position="137"/>
        <end position="172"/>
    </location>
</feature>
<dbReference type="InterPro" id="IPR018247">
    <property type="entry name" value="EF_Hand_1_Ca_BS"/>
</dbReference>
<dbReference type="InterPro" id="IPR002048">
    <property type="entry name" value="EF_hand_dom"/>
</dbReference>
<dbReference type="Pfam" id="PF00903">
    <property type="entry name" value="Glyoxalase"/>
    <property type="match status" value="1"/>
</dbReference>
<dbReference type="PROSITE" id="PS00018">
    <property type="entry name" value="EF_HAND_1"/>
    <property type="match status" value="3"/>
</dbReference>
<dbReference type="Proteomes" id="UP001224775">
    <property type="component" value="Unassembled WGS sequence"/>
</dbReference>
<dbReference type="InterPro" id="IPR029068">
    <property type="entry name" value="Glyas_Bleomycin-R_OHBP_Dase"/>
</dbReference>
<dbReference type="PROSITE" id="PS50222">
    <property type="entry name" value="EF_HAND_2"/>
    <property type="match status" value="4"/>
</dbReference>
<dbReference type="GO" id="GO:0005509">
    <property type="term" value="F:calcium ion binding"/>
    <property type="evidence" value="ECO:0007669"/>
    <property type="project" value="InterPro"/>
</dbReference>
<feature type="domain" description="VOC" evidence="6">
    <location>
        <begin position="339"/>
        <end position="473"/>
    </location>
</feature>
<evidence type="ECO:0000313" key="8">
    <source>
        <dbReference type="Proteomes" id="UP001224775"/>
    </source>
</evidence>
<dbReference type="InterPro" id="IPR011992">
    <property type="entry name" value="EF-hand-dom_pair"/>
</dbReference>
<protein>
    <recommendedName>
        <fullName evidence="1">Calmodulin</fullName>
    </recommendedName>
</protein>
<gene>
    <name evidence="7" type="ORF">QTG54_012623</name>
</gene>
<dbReference type="InterPro" id="IPR050230">
    <property type="entry name" value="CALM/Myosin/TropC-like"/>
</dbReference>
<keyword evidence="4" id="KW-0106">Calcium</keyword>